<gene>
    <name evidence="1" type="ORF">EZS28_033769</name>
</gene>
<dbReference type="AlphaFoldDB" id="A0A5J4UKH0"/>
<proteinExistence type="predicted"/>
<evidence type="ECO:0000313" key="1">
    <source>
        <dbReference type="EMBL" id="KAA6370704.1"/>
    </source>
</evidence>
<dbReference type="EMBL" id="SNRW01015140">
    <property type="protein sequence ID" value="KAA6370704.1"/>
    <property type="molecule type" value="Genomic_DNA"/>
</dbReference>
<comment type="caution">
    <text evidence="1">The sequence shown here is derived from an EMBL/GenBank/DDBJ whole genome shotgun (WGS) entry which is preliminary data.</text>
</comment>
<dbReference type="Proteomes" id="UP000324800">
    <property type="component" value="Unassembled WGS sequence"/>
</dbReference>
<organism evidence="1 2">
    <name type="scientific">Streblomastix strix</name>
    <dbReference type="NCBI Taxonomy" id="222440"/>
    <lineage>
        <taxon>Eukaryota</taxon>
        <taxon>Metamonada</taxon>
        <taxon>Preaxostyla</taxon>
        <taxon>Oxymonadida</taxon>
        <taxon>Streblomastigidae</taxon>
        <taxon>Streblomastix</taxon>
    </lineage>
</organism>
<feature type="non-terminal residue" evidence="1">
    <location>
        <position position="39"/>
    </location>
</feature>
<reference evidence="1 2" key="1">
    <citation type="submission" date="2019-03" db="EMBL/GenBank/DDBJ databases">
        <title>Single cell metagenomics reveals metabolic interactions within the superorganism composed of flagellate Streblomastix strix and complex community of Bacteroidetes bacteria on its surface.</title>
        <authorList>
            <person name="Treitli S.C."/>
            <person name="Kolisko M."/>
            <person name="Husnik F."/>
            <person name="Keeling P."/>
            <person name="Hampl V."/>
        </authorList>
    </citation>
    <scope>NUCLEOTIDE SEQUENCE [LARGE SCALE GENOMIC DNA]</scope>
    <source>
        <strain evidence="1">ST1C</strain>
    </source>
</reference>
<protein>
    <submittedName>
        <fullName evidence="1">Uncharacterized protein</fullName>
    </submittedName>
</protein>
<accession>A0A5J4UKH0</accession>
<name>A0A5J4UKH0_9EUKA</name>
<evidence type="ECO:0000313" key="2">
    <source>
        <dbReference type="Proteomes" id="UP000324800"/>
    </source>
</evidence>
<sequence length="39" mass="4685">MISVFLQGKRSLKLRKKVIVLKQVRRTRNEKIGKEFVEQ</sequence>